<reference evidence="1" key="1">
    <citation type="journal article" date="2012" name="PLoS ONE">
        <title>Gene sets for utilization of primary and secondary nutrition supplies in the distal gut of endangered iberian lynx.</title>
        <authorList>
            <person name="Alcaide M."/>
            <person name="Messina E."/>
            <person name="Richter M."/>
            <person name="Bargiela R."/>
            <person name="Peplies J."/>
            <person name="Huws S.A."/>
            <person name="Newbold C.J."/>
            <person name="Golyshin P.N."/>
            <person name="Simon M.A."/>
            <person name="Lopez G."/>
            <person name="Yakimov M.M."/>
            <person name="Ferrer M."/>
        </authorList>
    </citation>
    <scope>NUCLEOTIDE SEQUENCE</scope>
</reference>
<dbReference type="AlphaFoldDB" id="J9GS09"/>
<sequence>MRTRSSPSLISNSAMPLSLTRSISVLSLRRSMMVCLFLRRKKKRFSKKAERPSFISNRCCCQYSGGHREPLPETLFPSKRLGNDCFARKKG</sequence>
<organism evidence="1">
    <name type="scientific">gut metagenome</name>
    <dbReference type="NCBI Taxonomy" id="749906"/>
    <lineage>
        <taxon>unclassified sequences</taxon>
        <taxon>metagenomes</taxon>
        <taxon>organismal metagenomes</taxon>
    </lineage>
</organism>
<evidence type="ECO:0000313" key="1">
    <source>
        <dbReference type="EMBL" id="EJX05378.1"/>
    </source>
</evidence>
<dbReference type="EMBL" id="AMCI01001489">
    <property type="protein sequence ID" value="EJX05378.1"/>
    <property type="molecule type" value="Genomic_DNA"/>
</dbReference>
<accession>J9GS09</accession>
<comment type="caution">
    <text evidence="1">The sequence shown here is derived from an EMBL/GenBank/DDBJ whole genome shotgun (WGS) entry which is preliminary data.</text>
</comment>
<protein>
    <submittedName>
        <fullName evidence="1">Uncharacterized protein</fullName>
    </submittedName>
</protein>
<gene>
    <name evidence="1" type="ORF">EVA_06515</name>
</gene>
<proteinExistence type="predicted"/>
<name>J9GS09_9ZZZZ</name>